<gene>
    <name evidence="1" type="ORF">RHMOL_Rhmol02G0081200</name>
</gene>
<keyword evidence="2" id="KW-1185">Reference proteome</keyword>
<name>A0ACC0PMV2_RHOML</name>
<dbReference type="Proteomes" id="UP001062846">
    <property type="component" value="Chromosome 2"/>
</dbReference>
<reference evidence="1" key="1">
    <citation type="submission" date="2022-02" db="EMBL/GenBank/DDBJ databases">
        <title>Plant Genome Project.</title>
        <authorList>
            <person name="Zhang R.-G."/>
        </authorList>
    </citation>
    <scope>NUCLEOTIDE SEQUENCE</scope>
    <source>
        <strain evidence="1">AT1</strain>
    </source>
</reference>
<accession>A0ACC0PMV2</accession>
<protein>
    <submittedName>
        <fullName evidence="1">Uncharacterized protein</fullName>
    </submittedName>
</protein>
<evidence type="ECO:0000313" key="2">
    <source>
        <dbReference type="Proteomes" id="UP001062846"/>
    </source>
</evidence>
<dbReference type="EMBL" id="CM046389">
    <property type="protein sequence ID" value="KAI8566936.1"/>
    <property type="molecule type" value="Genomic_DNA"/>
</dbReference>
<sequence>MLATRYCSDLVSISGSLNHFARLPRKQTRMYITTRGTALLFLSVLFALICGSRCDLIADTCNKTDYPELCISTLRSDPLSETADVKGLARIVLKVLLVRVNATLNRANDLSKESEDPVVKACLDVCASQYDDAIYDEIPEAIENLSSFATDEVIVGALTCEDTFNEEPNVRKSPLTADNNMLIQLATVAYKIIASLG</sequence>
<evidence type="ECO:0000313" key="1">
    <source>
        <dbReference type="EMBL" id="KAI8566936.1"/>
    </source>
</evidence>
<proteinExistence type="predicted"/>
<comment type="caution">
    <text evidence="1">The sequence shown here is derived from an EMBL/GenBank/DDBJ whole genome shotgun (WGS) entry which is preliminary data.</text>
</comment>
<organism evidence="1 2">
    <name type="scientific">Rhododendron molle</name>
    <name type="common">Chinese azalea</name>
    <name type="synonym">Azalea mollis</name>
    <dbReference type="NCBI Taxonomy" id="49168"/>
    <lineage>
        <taxon>Eukaryota</taxon>
        <taxon>Viridiplantae</taxon>
        <taxon>Streptophyta</taxon>
        <taxon>Embryophyta</taxon>
        <taxon>Tracheophyta</taxon>
        <taxon>Spermatophyta</taxon>
        <taxon>Magnoliopsida</taxon>
        <taxon>eudicotyledons</taxon>
        <taxon>Gunneridae</taxon>
        <taxon>Pentapetalae</taxon>
        <taxon>asterids</taxon>
        <taxon>Ericales</taxon>
        <taxon>Ericaceae</taxon>
        <taxon>Ericoideae</taxon>
        <taxon>Rhodoreae</taxon>
        <taxon>Rhododendron</taxon>
    </lineage>
</organism>